<evidence type="ECO:0000256" key="1">
    <source>
        <dbReference type="SAM" id="MobiDB-lite"/>
    </source>
</evidence>
<feature type="compositionally biased region" description="Low complexity" evidence="1">
    <location>
        <begin position="317"/>
        <end position="327"/>
    </location>
</feature>
<dbReference type="AlphaFoldDB" id="I7LU34"/>
<feature type="compositionally biased region" description="Polar residues" evidence="1">
    <location>
        <begin position="13"/>
        <end position="24"/>
    </location>
</feature>
<dbReference type="GeneID" id="7845133"/>
<feature type="compositionally biased region" description="Low complexity" evidence="1">
    <location>
        <begin position="348"/>
        <end position="364"/>
    </location>
</feature>
<evidence type="ECO:0000313" key="2">
    <source>
        <dbReference type="EMBL" id="EAR89334.2"/>
    </source>
</evidence>
<dbReference type="Proteomes" id="UP000009168">
    <property type="component" value="Unassembled WGS sequence"/>
</dbReference>
<feature type="compositionally biased region" description="Low complexity" evidence="1">
    <location>
        <begin position="546"/>
        <end position="560"/>
    </location>
</feature>
<dbReference type="EMBL" id="GG662821">
    <property type="protein sequence ID" value="EAR89334.2"/>
    <property type="molecule type" value="Genomic_DNA"/>
</dbReference>
<reference evidence="3" key="1">
    <citation type="journal article" date="2006" name="PLoS Biol.">
        <title>Macronuclear genome sequence of the ciliate Tetrahymena thermophila, a model eukaryote.</title>
        <authorList>
            <person name="Eisen J.A."/>
            <person name="Coyne R.S."/>
            <person name="Wu M."/>
            <person name="Wu D."/>
            <person name="Thiagarajan M."/>
            <person name="Wortman J.R."/>
            <person name="Badger J.H."/>
            <person name="Ren Q."/>
            <person name="Amedeo P."/>
            <person name="Jones K.M."/>
            <person name="Tallon L.J."/>
            <person name="Delcher A.L."/>
            <person name="Salzberg S.L."/>
            <person name="Silva J.C."/>
            <person name="Haas B.J."/>
            <person name="Majoros W.H."/>
            <person name="Farzad M."/>
            <person name="Carlton J.M."/>
            <person name="Smith R.K. Jr."/>
            <person name="Garg J."/>
            <person name="Pearlman R.E."/>
            <person name="Karrer K.M."/>
            <person name="Sun L."/>
            <person name="Manning G."/>
            <person name="Elde N.C."/>
            <person name="Turkewitz A.P."/>
            <person name="Asai D.J."/>
            <person name="Wilkes D.E."/>
            <person name="Wang Y."/>
            <person name="Cai H."/>
            <person name="Collins K."/>
            <person name="Stewart B.A."/>
            <person name="Lee S.R."/>
            <person name="Wilamowska K."/>
            <person name="Weinberg Z."/>
            <person name="Ruzzo W.L."/>
            <person name="Wloga D."/>
            <person name="Gaertig J."/>
            <person name="Frankel J."/>
            <person name="Tsao C.-C."/>
            <person name="Gorovsky M.A."/>
            <person name="Keeling P.J."/>
            <person name="Waller R.F."/>
            <person name="Patron N.J."/>
            <person name="Cherry J.M."/>
            <person name="Stover N.A."/>
            <person name="Krieger C.J."/>
            <person name="del Toro C."/>
            <person name="Ryder H.F."/>
            <person name="Williamson S.C."/>
            <person name="Barbeau R.A."/>
            <person name="Hamilton E.P."/>
            <person name="Orias E."/>
        </authorList>
    </citation>
    <scope>NUCLEOTIDE SEQUENCE [LARGE SCALE GENOMIC DNA]</scope>
    <source>
        <strain evidence="3">SB210</strain>
    </source>
</reference>
<feature type="region of interest" description="Disordered" evidence="1">
    <location>
        <begin position="287"/>
        <end position="368"/>
    </location>
</feature>
<dbReference type="KEGG" id="tet:TTHERM_00372510"/>
<feature type="compositionally biased region" description="Polar residues" evidence="1">
    <location>
        <begin position="519"/>
        <end position="545"/>
    </location>
</feature>
<keyword evidence="3" id="KW-1185">Reference proteome</keyword>
<name>I7LU34_TETTS</name>
<accession>I7LU34</accession>
<dbReference type="RefSeq" id="XP_001009579.2">
    <property type="nucleotide sequence ID" value="XM_001009579.2"/>
</dbReference>
<organism evidence="2 3">
    <name type="scientific">Tetrahymena thermophila (strain SB210)</name>
    <dbReference type="NCBI Taxonomy" id="312017"/>
    <lineage>
        <taxon>Eukaryota</taxon>
        <taxon>Sar</taxon>
        <taxon>Alveolata</taxon>
        <taxon>Ciliophora</taxon>
        <taxon>Intramacronucleata</taxon>
        <taxon>Oligohymenophorea</taxon>
        <taxon>Hymenostomatida</taxon>
        <taxon>Tetrahymenina</taxon>
        <taxon>Tetrahymenidae</taxon>
        <taxon>Tetrahymena</taxon>
    </lineage>
</organism>
<evidence type="ECO:0000313" key="3">
    <source>
        <dbReference type="Proteomes" id="UP000009168"/>
    </source>
</evidence>
<feature type="compositionally biased region" description="Basic residues" evidence="1">
    <location>
        <begin position="296"/>
        <end position="308"/>
    </location>
</feature>
<gene>
    <name evidence="2" type="ORF">TTHERM_00372510</name>
</gene>
<protein>
    <submittedName>
        <fullName evidence="2">Uncharacterized protein</fullName>
    </submittedName>
</protein>
<feature type="region of interest" description="Disordered" evidence="1">
    <location>
        <begin position="1"/>
        <end position="24"/>
    </location>
</feature>
<feature type="region of interest" description="Disordered" evidence="1">
    <location>
        <begin position="479"/>
        <end position="565"/>
    </location>
</feature>
<proteinExistence type="predicted"/>
<dbReference type="InParanoid" id="I7LU34"/>
<sequence>MSFKIIQPKSPFKQRSVSPNQKKNQQKIANFENSFYGETSDYQNFKMSRILDNQTHLIQPEPLSNIKEIARDILDLAQNHQDDSYEKNLKSSKQIDPLDTVNRLLNAEYKKKEKILNKQINVYMDELAEMQSGVKINPKSEHILRNKNYQPIHLRTEEVIQQKQEKLYKLYQQYQEEKELKDPQPSFTPNLEKHNQIHKRTFQEFISDMDNWIEKKNKNKQVNTYQVISQQMEKTTFKPKINKKSLQILKEKNKNQENLDLAARMEIKSKEYEQNKKQLEMQIKQKYSYTPQINQKSKRMASRSQNKRNFKDGTAASNSKSPPKSKNFVIEMPHNKNLDTSPRTLVKSHSSISIRQNQSSIRPSLKNDIQNSNNKLQQQENISFQRQSSFDQLKPNQSYSNDFRVDEIANNREEILKKLSDYDKFKQYADNKLVQSQSARNEENVRQQQQIRERIQQQNNNFNKVQFLETVQQYNVSKDSDLSSNHMNQQRSVSPFQNNSALHSNQSSYFHTRKKSHSRSISPNQNHQQQVSKYSQKMTLSPSKNSQTRSLQLQDSQRQSNNYALSSKDSVNQVLYHPNLDFIIGILSKKEKINK</sequence>
<feature type="compositionally biased region" description="Polar residues" evidence="1">
    <location>
        <begin position="479"/>
        <end position="510"/>
    </location>
</feature>